<evidence type="ECO:0000259" key="17">
    <source>
        <dbReference type="PROSITE" id="PS50888"/>
    </source>
</evidence>
<evidence type="ECO:0000256" key="7">
    <source>
        <dbReference type="ARBA" id="ARBA00022843"/>
    </source>
</evidence>
<keyword evidence="13" id="KW-0539">Nucleus</keyword>
<keyword evidence="19" id="KW-1185">Reference proteome</keyword>
<sequence>MGQQPSRSTVRCNVSVQVDCGHGQLRDDSSIFDELMEEDGKDKAKRESRNKSEKKRRDQFNVLIKELGTMLPGNTRKMDKSTILQKSIDFLHKHKEIAAQSESTEIRQDWKPPFLSNEEFTQLMLEALDGFFLAIMTDGNIIYVSENVTSLLEHLPSDLVDQNFLNFLPSGEHSDVYKALSSHVTEGETLTPEYLKTKNQLEFCCHMLRGTIDPKEPPVYEFVKFIGNFKSLNNVPNCNRNGFDGVIQRSLHAAFEDRVCLIATVRLAKPQFLKEMCTVEEPNEEFTSRHSLEWKFLFLDHRAPPIIGYLPFEVLGTSGYDYYHVDDLETLAKCHEHCKRSAASNHCSVLITSCHLGEQISSLCFRLVMQYGKGKSCYYRFLTKGQQWIWLQTHYYITYHQWNSRPEFIVCTHTVVSYAEVRAEQRRELGIEDSPPEVTADKSQDSGSESQLNASSLTEALERFNHSRTPSASSGSSRKSSHTAVSDPASSQMKMQGDRSTPGRQSVSAVEMTSQRRSSVSSQSMSSQNTGQNGAPSMTSQQSQQQPQQQNNQSVQCSNQLEAMQHLKEQLEKKTRMIEDNIQRQLDELRQIQVELERVHGQSVQVLLSCCFQMFQQKGDEGLNLSSAHTPHGTAGQQGATMSMQGQVVHPAALQNNMQQQQAVQTQTQSQQQTLLRDQNTVLSQSQRSTLTLQPQQNPLPGSIYNTMMIPQQSPANMVQISTSLAQNTGLSNSAVATFAQDRSAQIRCFFRAQSSQSCLVAAVTAKERHSDPLTLADALSTHRFPTAPQLLTKLVTGQIPMGAVMVPTSMFMGQVVTAFAPQQGQTQTISISQQQEQQQQVQVQNQVSALQAGQAPLAAQQPQFLQAPRLLHGNQTAQLILQAAFPLQQHSTFAAAAQQQQKQQQLLAAHRSDSLSDRPSTQPQ</sequence>
<dbReference type="CDD" id="cd00130">
    <property type="entry name" value="PAS"/>
    <property type="match status" value="2"/>
</dbReference>
<reference evidence="18 19" key="1">
    <citation type="journal article" date="2018" name="G3 (Bethesda)">
        <title>A High-Quality Reference Genome for the Invasive Mosquitofish Gambusia affinis Using a Chicago Library.</title>
        <authorList>
            <person name="Hoffberg S.L."/>
            <person name="Troendle N.J."/>
            <person name="Glenn T.C."/>
            <person name="Mahmud O."/>
            <person name="Louha S."/>
            <person name="Chalopin D."/>
            <person name="Bennetzen J.L."/>
            <person name="Mauricio R."/>
        </authorList>
    </citation>
    <scope>NUCLEOTIDE SEQUENCE [LARGE SCALE GENOMIC DNA]</scope>
    <source>
        <strain evidence="18">NE01/NJP1002.9</strain>
        <tissue evidence="18">Muscle</tissue>
    </source>
</reference>
<comment type="subcellular location">
    <subcellularLocation>
        <location evidence="1">Cytoplasm</location>
        <location evidence="1">Cytosol</location>
    </subcellularLocation>
</comment>
<feature type="region of interest" description="Disordered" evidence="15">
    <location>
        <begin position="466"/>
        <end position="556"/>
    </location>
</feature>
<evidence type="ECO:0000256" key="3">
    <source>
        <dbReference type="ARBA" id="ARBA00022499"/>
    </source>
</evidence>
<dbReference type="PROSITE" id="PS50888">
    <property type="entry name" value="BHLH"/>
    <property type="match status" value="1"/>
</dbReference>
<dbReference type="InterPro" id="IPR047230">
    <property type="entry name" value="CLOCK-like"/>
</dbReference>
<evidence type="ECO:0000256" key="12">
    <source>
        <dbReference type="ARBA" id="ARBA00023163"/>
    </source>
</evidence>
<feature type="compositionally biased region" description="Basic and acidic residues" evidence="15">
    <location>
        <begin position="38"/>
        <end position="56"/>
    </location>
</feature>
<evidence type="ECO:0000256" key="8">
    <source>
        <dbReference type="ARBA" id="ARBA00023015"/>
    </source>
</evidence>
<dbReference type="Pfam" id="PF00010">
    <property type="entry name" value="HLH"/>
    <property type="match status" value="1"/>
</dbReference>
<evidence type="ECO:0000256" key="15">
    <source>
        <dbReference type="SAM" id="MobiDB-lite"/>
    </source>
</evidence>
<evidence type="ECO:0000256" key="6">
    <source>
        <dbReference type="ARBA" id="ARBA00022763"/>
    </source>
</evidence>
<evidence type="ECO:0000256" key="10">
    <source>
        <dbReference type="ARBA" id="ARBA00023125"/>
    </source>
</evidence>
<feature type="domain" description="BHLH" evidence="17">
    <location>
        <begin position="44"/>
        <end position="94"/>
    </location>
</feature>
<proteinExistence type="predicted"/>
<dbReference type="EMBL" id="NHOQ01002838">
    <property type="protein sequence ID" value="PWA14367.1"/>
    <property type="molecule type" value="Genomic_DNA"/>
</dbReference>
<feature type="domain" description="PAS" evidence="16">
    <location>
        <begin position="117"/>
        <end position="187"/>
    </location>
</feature>
<evidence type="ECO:0000256" key="13">
    <source>
        <dbReference type="ARBA" id="ARBA00023242"/>
    </source>
</evidence>
<keyword evidence="6" id="KW-0227">DNA damage</keyword>
<dbReference type="SMART" id="SM00086">
    <property type="entry name" value="PAC"/>
    <property type="match status" value="1"/>
</dbReference>
<dbReference type="FunFam" id="4.10.280.10:FF:000013">
    <property type="entry name" value="Circadian locomoter output cycles protein kaput"/>
    <property type="match status" value="1"/>
</dbReference>
<feature type="region of interest" description="Disordered" evidence="15">
    <location>
        <begin position="31"/>
        <end position="56"/>
    </location>
</feature>
<dbReference type="GO" id="GO:1990513">
    <property type="term" value="C:CLOCK-BMAL transcription complex"/>
    <property type="evidence" value="ECO:0007669"/>
    <property type="project" value="TreeGrafter"/>
</dbReference>
<dbReference type="InterPro" id="IPR011598">
    <property type="entry name" value="bHLH_dom"/>
</dbReference>
<dbReference type="InterPro" id="IPR001067">
    <property type="entry name" value="Nuc_translocat"/>
</dbReference>
<dbReference type="SUPFAM" id="SSF47459">
    <property type="entry name" value="HLH, helix-loop-helix DNA-binding domain"/>
    <property type="match status" value="1"/>
</dbReference>
<dbReference type="InterPro" id="IPR035965">
    <property type="entry name" value="PAS-like_dom_sf"/>
</dbReference>
<dbReference type="InterPro" id="IPR000014">
    <property type="entry name" value="PAS"/>
</dbReference>
<keyword evidence="7" id="KW-0832">Ubl conjugation</keyword>
<keyword evidence="9" id="KW-0090">Biological rhythms</keyword>
<keyword evidence="4" id="KW-0597">Phosphoprotein</keyword>
<dbReference type="PROSITE" id="PS50112">
    <property type="entry name" value="PAS"/>
    <property type="match status" value="1"/>
</dbReference>
<organism evidence="18 19">
    <name type="scientific">Gambusia affinis</name>
    <name type="common">Western mosquitofish</name>
    <name type="synonym">Heterandria affinis</name>
    <dbReference type="NCBI Taxonomy" id="33528"/>
    <lineage>
        <taxon>Eukaryota</taxon>
        <taxon>Metazoa</taxon>
        <taxon>Chordata</taxon>
        <taxon>Craniata</taxon>
        <taxon>Vertebrata</taxon>
        <taxon>Euteleostomi</taxon>
        <taxon>Actinopterygii</taxon>
        <taxon>Neopterygii</taxon>
        <taxon>Teleostei</taxon>
        <taxon>Neoteleostei</taxon>
        <taxon>Acanthomorphata</taxon>
        <taxon>Ovalentaria</taxon>
        <taxon>Atherinomorphae</taxon>
        <taxon>Cyprinodontiformes</taxon>
        <taxon>Poeciliidae</taxon>
        <taxon>Poeciliinae</taxon>
        <taxon>Gambusia</taxon>
    </lineage>
</organism>
<keyword evidence="11" id="KW-0010">Activator</keyword>
<dbReference type="Gene3D" id="3.30.450.20">
    <property type="entry name" value="PAS domain"/>
    <property type="match status" value="2"/>
</dbReference>
<dbReference type="InterPro" id="IPR013767">
    <property type="entry name" value="PAS_fold"/>
</dbReference>
<dbReference type="SMART" id="SM00353">
    <property type="entry name" value="HLH"/>
    <property type="match status" value="1"/>
</dbReference>
<dbReference type="GO" id="GO:0070888">
    <property type="term" value="F:E-box binding"/>
    <property type="evidence" value="ECO:0007669"/>
    <property type="project" value="TreeGrafter"/>
</dbReference>
<gene>
    <name evidence="18" type="ORF">CCH79_00011191</name>
</gene>
<evidence type="ECO:0000313" key="18">
    <source>
        <dbReference type="EMBL" id="PWA14367.1"/>
    </source>
</evidence>
<evidence type="ECO:0000256" key="4">
    <source>
        <dbReference type="ARBA" id="ARBA00022553"/>
    </source>
</evidence>
<dbReference type="PRINTS" id="PR00785">
    <property type="entry name" value="NCTRNSLOCATR"/>
</dbReference>
<evidence type="ECO:0000313" key="19">
    <source>
        <dbReference type="Proteomes" id="UP000250572"/>
    </source>
</evidence>
<dbReference type="InterPro" id="IPR036638">
    <property type="entry name" value="HLH_DNA-bd_sf"/>
</dbReference>
<evidence type="ECO:0000256" key="1">
    <source>
        <dbReference type="ARBA" id="ARBA00004514"/>
    </source>
</evidence>
<dbReference type="Proteomes" id="UP000250572">
    <property type="component" value="Unassembled WGS sequence"/>
</dbReference>
<keyword evidence="10" id="KW-0238">DNA-binding</keyword>
<evidence type="ECO:0000256" key="14">
    <source>
        <dbReference type="ARBA" id="ARBA00040572"/>
    </source>
</evidence>
<keyword evidence="8" id="KW-0805">Transcription regulation</keyword>
<accession>A0A315USU6</accession>
<keyword evidence="12" id="KW-0804">Transcription</keyword>
<dbReference type="FunFam" id="3.30.450.20:FF:000022">
    <property type="entry name" value="circadian locomoter output cycles protein kaput"/>
    <property type="match status" value="1"/>
</dbReference>
<dbReference type="Pfam" id="PF14598">
    <property type="entry name" value="PAS_11"/>
    <property type="match status" value="2"/>
</dbReference>
<dbReference type="GO" id="GO:0006974">
    <property type="term" value="P:DNA damage response"/>
    <property type="evidence" value="ECO:0007669"/>
    <property type="project" value="UniProtKB-KW"/>
</dbReference>
<keyword evidence="5" id="KW-0677">Repeat</keyword>
<dbReference type="SMART" id="SM00091">
    <property type="entry name" value="PAS"/>
    <property type="match status" value="2"/>
</dbReference>
<evidence type="ECO:0000256" key="5">
    <source>
        <dbReference type="ARBA" id="ARBA00022737"/>
    </source>
</evidence>
<dbReference type="InterPro" id="IPR001610">
    <property type="entry name" value="PAC"/>
</dbReference>
<dbReference type="GO" id="GO:0005829">
    <property type="term" value="C:cytosol"/>
    <property type="evidence" value="ECO:0007669"/>
    <property type="project" value="UniProtKB-SubCell"/>
</dbReference>
<dbReference type="Gene3D" id="4.10.280.10">
    <property type="entry name" value="Helix-loop-helix DNA-binding domain"/>
    <property type="match status" value="1"/>
</dbReference>
<feature type="compositionally biased region" description="Low complexity" evidence="15">
    <location>
        <begin position="467"/>
        <end position="484"/>
    </location>
</feature>
<evidence type="ECO:0000256" key="2">
    <source>
        <dbReference type="ARBA" id="ARBA00022490"/>
    </source>
</evidence>
<dbReference type="STRING" id="33528.ENSGAFP00000028683"/>
<dbReference type="Pfam" id="PF00989">
    <property type="entry name" value="PAS"/>
    <property type="match status" value="1"/>
</dbReference>
<dbReference type="GO" id="GO:0000981">
    <property type="term" value="F:DNA-binding transcription factor activity, RNA polymerase II-specific"/>
    <property type="evidence" value="ECO:0007669"/>
    <property type="project" value="InterPro"/>
</dbReference>
<feature type="compositionally biased region" description="Polar residues" evidence="15">
    <location>
        <begin position="488"/>
        <end position="508"/>
    </location>
</feature>
<feature type="compositionally biased region" description="Polar residues" evidence="15">
    <location>
        <begin position="445"/>
        <end position="454"/>
    </location>
</feature>
<evidence type="ECO:0000256" key="9">
    <source>
        <dbReference type="ARBA" id="ARBA00023108"/>
    </source>
</evidence>
<dbReference type="PANTHER" id="PTHR46055">
    <property type="entry name" value="CIRCADIAN LOCOMOTER OUTPUT CYCLES PROTEIN KAPUT"/>
    <property type="match status" value="1"/>
</dbReference>
<dbReference type="SUPFAM" id="SSF55785">
    <property type="entry name" value="PYP-like sensor domain (PAS domain)"/>
    <property type="match status" value="2"/>
</dbReference>
<feature type="region of interest" description="Disordered" evidence="15">
    <location>
        <begin position="905"/>
        <end position="925"/>
    </location>
</feature>
<keyword evidence="2" id="KW-0963">Cytoplasm</keyword>
<feature type="compositionally biased region" description="Low complexity" evidence="15">
    <location>
        <begin position="512"/>
        <end position="556"/>
    </location>
</feature>
<dbReference type="AlphaFoldDB" id="A0A315USU6"/>
<dbReference type="GO" id="GO:0046983">
    <property type="term" value="F:protein dimerization activity"/>
    <property type="evidence" value="ECO:0007669"/>
    <property type="project" value="InterPro"/>
</dbReference>
<dbReference type="PANTHER" id="PTHR46055:SF2">
    <property type="entry name" value="CIRCADIAN LOCOMOTER OUTPUT CYCLES PROTEIN KAPUT"/>
    <property type="match status" value="1"/>
</dbReference>
<comment type="caution">
    <text evidence="18">The sequence shown here is derived from an EMBL/GenBank/DDBJ whole genome shotgun (WGS) entry which is preliminary data.</text>
</comment>
<evidence type="ECO:0000259" key="16">
    <source>
        <dbReference type="PROSITE" id="PS50112"/>
    </source>
</evidence>
<dbReference type="GO" id="GO:0032922">
    <property type="term" value="P:circadian regulation of gene expression"/>
    <property type="evidence" value="ECO:0007669"/>
    <property type="project" value="InterPro"/>
</dbReference>
<name>A0A315USU6_GAMAF</name>
<keyword evidence="3" id="KW-1017">Isopeptide bond</keyword>
<protein>
    <recommendedName>
        <fullName evidence="14">Circadian locomoter output cycles protein kaput</fullName>
    </recommendedName>
</protein>
<feature type="region of interest" description="Disordered" evidence="15">
    <location>
        <begin position="427"/>
        <end position="454"/>
    </location>
</feature>
<evidence type="ECO:0000256" key="11">
    <source>
        <dbReference type="ARBA" id="ARBA00023159"/>
    </source>
</evidence>